<feature type="compositionally biased region" description="Polar residues" evidence="7">
    <location>
        <begin position="892"/>
        <end position="915"/>
    </location>
</feature>
<dbReference type="InterPro" id="IPR008847">
    <property type="entry name" value="Suf"/>
</dbReference>
<reference evidence="9 10" key="1">
    <citation type="submission" date="2021-02" db="EMBL/GenBank/DDBJ databases">
        <title>Variation within the Batrachochytrium salamandrivorans European outbreak.</title>
        <authorList>
            <person name="Kelly M."/>
            <person name="Pasmans F."/>
            <person name="Shea T.P."/>
            <person name="Munoz J.F."/>
            <person name="Carranza S."/>
            <person name="Cuomo C.A."/>
            <person name="Martel A."/>
        </authorList>
    </citation>
    <scope>NUCLEOTIDE SEQUENCE [LARGE SCALE GENOMIC DNA]</scope>
    <source>
        <strain evidence="9 10">AMFP18/2</strain>
    </source>
</reference>
<dbReference type="EMBL" id="JAFCIX010000335">
    <property type="protein sequence ID" value="KAH6594359.1"/>
    <property type="molecule type" value="Genomic_DNA"/>
</dbReference>
<dbReference type="SUPFAM" id="SSF48452">
    <property type="entry name" value="TPR-like"/>
    <property type="match status" value="1"/>
</dbReference>
<feature type="compositionally biased region" description="Low complexity" evidence="7">
    <location>
        <begin position="963"/>
        <end position="980"/>
    </location>
</feature>
<evidence type="ECO:0000313" key="10">
    <source>
        <dbReference type="Proteomes" id="UP001648503"/>
    </source>
</evidence>
<evidence type="ECO:0000256" key="5">
    <source>
        <dbReference type="ARBA" id="ARBA00023242"/>
    </source>
</evidence>
<evidence type="ECO:0000313" key="9">
    <source>
        <dbReference type="EMBL" id="KAH6594359.1"/>
    </source>
</evidence>
<keyword evidence="3" id="KW-0677">Repeat</keyword>
<feature type="domain" description="RRM" evidence="8">
    <location>
        <begin position="726"/>
        <end position="802"/>
    </location>
</feature>
<dbReference type="InterPro" id="IPR003107">
    <property type="entry name" value="HAT"/>
</dbReference>
<organism evidence="9 10">
    <name type="scientific">Batrachochytrium salamandrivorans</name>
    <dbReference type="NCBI Taxonomy" id="1357716"/>
    <lineage>
        <taxon>Eukaryota</taxon>
        <taxon>Fungi</taxon>
        <taxon>Fungi incertae sedis</taxon>
        <taxon>Chytridiomycota</taxon>
        <taxon>Chytridiomycota incertae sedis</taxon>
        <taxon>Chytridiomycetes</taxon>
        <taxon>Rhizophydiales</taxon>
        <taxon>Rhizophydiales incertae sedis</taxon>
        <taxon>Batrachochytrium</taxon>
    </lineage>
</organism>
<keyword evidence="6" id="KW-0694">RNA-binding</keyword>
<keyword evidence="10" id="KW-1185">Reference proteome</keyword>
<accession>A0ABQ8F977</accession>
<comment type="caution">
    <text evidence="9">The sequence shown here is derived from an EMBL/GenBank/DDBJ whole genome shotgun (WGS) entry which is preliminary data.</text>
</comment>
<keyword evidence="4" id="KW-0508">mRNA splicing</keyword>
<dbReference type="InterPro" id="IPR035979">
    <property type="entry name" value="RBD_domain_sf"/>
</dbReference>
<dbReference type="Pfam" id="PF05843">
    <property type="entry name" value="Suf"/>
    <property type="match status" value="1"/>
</dbReference>
<name>A0ABQ8F977_9FUNG</name>
<keyword evidence="2" id="KW-0507">mRNA processing</keyword>
<dbReference type="SMART" id="SM00386">
    <property type="entry name" value="HAT"/>
    <property type="match status" value="5"/>
</dbReference>
<feature type="region of interest" description="Disordered" evidence="7">
    <location>
        <begin position="890"/>
        <end position="1000"/>
    </location>
</feature>
<proteinExistence type="predicted"/>
<dbReference type="Pfam" id="PF00076">
    <property type="entry name" value="RRM_1"/>
    <property type="match status" value="2"/>
</dbReference>
<dbReference type="Gene3D" id="1.25.40.10">
    <property type="entry name" value="Tetratricopeptide repeat domain"/>
    <property type="match status" value="2"/>
</dbReference>
<comment type="subcellular location">
    <subcellularLocation>
        <location evidence="1">Nucleus</location>
    </subcellularLocation>
</comment>
<evidence type="ECO:0000256" key="7">
    <source>
        <dbReference type="SAM" id="MobiDB-lite"/>
    </source>
</evidence>
<feature type="domain" description="RRM" evidence="8">
    <location>
        <begin position="813"/>
        <end position="889"/>
    </location>
</feature>
<evidence type="ECO:0000259" key="8">
    <source>
        <dbReference type="PROSITE" id="PS50102"/>
    </source>
</evidence>
<dbReference type="InterPro" id="IPR012677">
    <property type="entry name" value="Nucleotide-bd_a/b_plait_sf"/>
</dbReference>
<dbReference type="Gene3D" id="3.30.70.330">
    <property type="match status" value="3"/>
</dbReference>
<evidence type="ECO:0000256" key="1">
    <source>
        <dbReference type="ARBA" id="ARBA00004123"/>
    </source>
</evidence>
<feature type="compositionally biased region" description="Polar residues" evidence="7">
    <location>
        <begin position="926"/>
        <end position="937"/>
    </location>
</feature>
<dbReference type="SMART" id="SM00360">
    <property type="entry name" value="RRM"/>
    <property type="match status" value="3"/>
</dbReference>
<dbReference type="InterPro" id="IPR000504">
    <property type="entry name" value="RRM_dom"/>
</dbReference>
<dbReference type="PROSITE" id="PS50102">
    <property type="entry name" value="RRM"/>
    <property type="match status" value="2"/>
</dbReference>
<evidence type="ECO:0000256" key="2">
    <source>
        <dbReference type="ARBA" id="ARBA00022664"/>
    </source>
</evidence>
<keyword evidence="5" id="KW-0539">Nucleus</keyword>
<protein>
    <recommendedName>
        <fullName evidence="8">RRM domain-containing protein</fullName>
    </recommendedName>
</protein>
<dbReference type="Proteomes" id="UP001648503">
    <property type="component" value="Unassembled WGS sequence"/>
</dbReference>
<feature type="region of interest" description="Disordered" evidence="7">
    <location>
        <begin position="573"/>
        <end position="620"/>
    </location>
</feature>
<feature type="compositionally biased region" description="Basic and acidic residues" evidence="7">
    <location>
        <begin position="590"/>
        <end position="616"/>
    </location>
</feature>
<dbReference type="PANTHER" id="PTHR17204">
    <property type="entry name" value="PRE-MRNA PROCESSING PROTEIN PRP39-RELATED"/>
    <property type="match status" value="1"/>
</dbReference>
<dbReference type="PANTHER" id="PTHR17204:SF25">
    <property type="entry name" value="RRM DOMAIN-CONTAINING PROTEIN"/>
    <property type="match status" value="1"/>
</dbReference>
<evidence type="ECO:0000256" key="4">
    <source>
        <dbReference type="ARBA" id="ARBA00023187"/>
    </source>
</evidence>
<feature type="compositionally biased region" description="Basic and acidic residues" evidence="7">
    <location>
        <begin position="981"/>
        <end position="994"/>
    </location>
</feature>
<evidence type="ECO:0000256" key="3">
    <source>
        <dbReference type="ARBA" id="ARBA00022737"/>
    </source>
</evidence>
<sequence>MSDNNDASHSPSDSTVSAEAGMHLDSASAEPEAGSNDALVAIYELLEANIYNYDAHVALVSMMASLGDLEGIRQARESMSDIFPLPENMWLDWLGEEMALAVKQTEKQSLMALFQRATNDYLSISIWKMYLDYVFEEFNDSVEDGTQWLSIESVRGICSAARKATDMHFTKSDVIWNTVKDFEMTQLEKDPRPENIESIRKMFMDRFKQHHQEIDKTLEEYSPFESLYDPDQYVVRLKLATQYVSKTKHDQRQRETLERKLEQSMHSLDSFEAYLAAEKRHANGGDVMFIQTLYERAISLHCLHPTLWESYILFMATKDKLPTTLVSISGRAVRNCMGSGPLWCHSIRIKAMARRPRSTIRGEYQRALGFLSLAADHRQVLALCLCFCEVELRYMSWDDECTLESVRTMFDEMFTFLNAIQTCDLVSKLLLSWACFEEYSYKDIPAARDVYHMIVKHVCTSSDAWLEFVRFECRHDNIPKARSLLKQATLQTTDFPEKIQEYWVEFERIHGNIESTFEAFDKILLAQNRLTKMGYNREAYHTQQVNIVPVVQLGPMAAVGSSSDLQKQPALNEFVPSGTSLSNGSKKRSAKETDNESHPKRTKVEGTDKDETKETSSGKLPSSLAEYKVINNSMAGNMVYLPQLSQHTNESSLRRQFGKYGRIVDLCLQPNEESGELEAFIEMANAEVVRNIVLNGPTQINDCLITPCRCRPSQMVWDFKLQEERTKIYISELSPFVEKQHLRRVFSEFGKIREIRLQNRKTMSFAYIDFESEENAIKSLKMNHSVIEKTGDRKISVAISDPTKRKVKDIDPRKLYISNIPHTTTEEDLKELFEKFGPISAPRVARMPNGHSRGIAFVEFNEEADAKEAMTLNGTMLDGRLMIVSVSDPNIGRTNLSKSTNDTTASSSKGKTQNALIKDVADAPQTGPSVPTSSMQFTPRAVRAPKQRQRPLLAHTSRKQIASTSEPSSSDQPSQIQSDPPHSDSPKTQDDFRKLILNQK</sequence>
<dbReference type="SUPFAM" id="SSF54928">
    <property type="entry name" value="RNA-binding domain, RBD"/>
    <property type="match status" value="3"/>
</dbReference>
<gene>
    <name evidence="9" type="ORF">BASA50_006607</name>
</gene>
<evidence type="ECO:0000256" key="6">
    <source>
        <dbReference type="PROSITE-ProRule" id="PRU00176"/>
    </source>
</evidence>
<dbReference type="InterPro" id="IPR011990">
    <property type="entry name" value="TPR-like_helical_dom_sf"/>
</dbReference>
<dbReference type="CDD" id="cd00590">
    <property type="entry name" value="RRM_SF"/>
    <property type="match status" value="1"/>
</dbReference>